<dbReference type="PANTHER" id="PTHR45982">
    <property type="entry name" value="REGULATOR OF CHROMOSOME CONDENSATION"/>
    <property type="match status" value="1"/>
</dbReference>
<name>T1IUG2_STRMM</name>
<dbReference type="EMBL" id="JH431533">
    <property type="status" value="NOT_ANNOTATED_CDS"/>
    <property type="molecule type" value="Genomic_DNA"/>
</dbReference>
<feature type="repeat" description="RCC1" evidence="1">
    <location>
        <begin position="55"/>
        <end position="106"/>
    </location>
</feature>
<evidence type="ECO:0008006" key="6">
    <source>
        <dbReference type="Google" id="ProtNLM"/>
    </source>
</evidence>
<evidence type="ECO:0000256" key="1">
    <source>
        <dbReference type="PROSITE-ProRule" id="PRU00235"/>
    </source>
</evidence>
<dbReference type="OMA" id="WGYMSDG"/>
<dbReference type="InterPro" id="IPR000408">
    <property type="entry name" value="Reg_chr_condens"/>
</dbReference>
<keyword evidence="2" id="KW-0175">Coiled coil</keyword>
<dbReference type="PROSITE" id="PS00626">
    <property type="entry name" value="RCC1_2"/>
    <property type="match status" value="4"/>
</dbReference>
<protein>
    <recommendedName>
        <fullName evidence="6">X-linked retinitis pigmentosa GTPase regulator</fullName>
    </recommendedName>
</protein>
<dbReference type="EnsemblMetazoa" id="SMAR004786-RA">
    <property type="protein sequence ID" value="SMAR004786-PA"/>
    <property type="gene ID" value="SMAR004786"/>
</dbReference>
<proteinExistence type="predicted"/>
<dbReference type="PANTHER" id="PTHR45982:SF1">
    <property type="entry name" value="REGULATOR OF CHROMOSOME CONDENSATION"/>
    <property type="match status" value="1"/>
</dbReference>
<evidence type="ECO:0000313" key="5">
    <source>
        <dbReference type="Proteomes" id="UP000014500"/>
    </source>
</evidence>
<feature type="repeat" description="RCC1" evidence="1">
    <location>
        <begin position="293"/>
        <end position="346"/>
    </location>
</feature>
<keyword evidence="5" id="KW-1185">Reference proteome</keyword>
<dbReference type="PRINTS" id="PR00633">
    <property type="entry name" value="RCCNDNSATION"/>
</dbReference>
<feature type="compositionally biased region" description="Acidic residues" evidence="3">
    <location>
        <begin position="549"/>
        <end position="565"/>
    </location>
</feature>
<reference evidence="4" key="2">
    <citation type="submission" date="2015-02" db="UniProtKB">
        <authorList>
            <consortium name="EnsemblMetazoa"/>
        </authorList>
    </citation>
    <scope>IDENTIFICATION</scope>
</reference>
<accession>T1IUG2</accession>
<organism evidence="4 5">
    <name type="scientific">Strigamia maritima</name>
    <name type="common">European centipede</name>
    <name type="synonym">Geophilus maritimus</name>
    <dbReference type="NCBI Taxonomy" id="126957"/>
    <lineage>
        <taxon>Eukaryota</taxon>
        <taxon>Metazoa</taxon>
        <taxon>Ecdysozoa</taxon>
        <taxon>Arthropoda</taxon>
        <taxon>Myriapoda</taxon>
        <taxon>Chilopoda</taxon>
        <taxon>Pleurostigmophora</taxon>
        <taxon>Geophilomorpha</taxon>
        <taxon>Linotaeniidae</taxon>
        <taxon>Strigamia</taxon>
    </lineage>
</organism>
<evidence type="ECO:0000256" key="2">
    <source>
        <dbReference type="SAM" id="Coils"/>
    </source>
</evidence>
<dbReference type="PROSITE" id="PS50012">
    <property type="entry name" value="RCC1_3"/>
    <property type="match status" value="6"/>
</dbReference>
<dbReference type="InterPro" id="IPR051553">
    <property type="entry name" value="Ran_GTPase-activating"/>
</dbReference>
<feature type="repeat" description="RCC1" evidence="1">
    <location>
        <begin position="240"/>
        <end position="292"/>
    </location>
</feature>
<dbReference type="AlphaFoldDB" id="T1IUG2"/>
<feature type="compositionally biased region" description="Basic and acidic residues" evidence="3">
    <location>
        <begin position="616"/>
        <end position="637"/>
    </location>
</feature>
<feature type="repeat" description="RCC1" evidence="1">
    <location>
        <begin position="13"/>
        <end position="54"/>
    </location>
</feature>
<feature type="repeat" description="RCC1" evidence="1">
    <location>
        <begin position="190"/>
        <end position="239"/>
    </location>
</feature>
<dbReference type="Gene3D" id="2.130.10.30">
    <property type="entry name" value="Regulator of chromosome condensation 1/beta-lactamase-inhibitor protein II"/>
    <property type="match status" value="1"/>
</dbReference>
<dbReference type="PhylomeDB" id="T1IUG2"/>
<dbReference type="HOGENOM" id="CLU_005210_5_0_1"/>
<dbReference type="Proteomes" id="UP000014500">
    <property type="component" value="Unassembled WGS sequence"/>
</dbReference>
<evidence type="ECO:0000313" key="4">
    <source>
        <dbReference type="EnsemblMetazoa" id="SMAR004786-PA"/>
    </source>
</evidence>
<reference evidence="5" key="1">
    <citation type="submission" date="2011-05" db="EMBL/GenBank/DDBJ databases">
        <authorList>
            <person name="Richards S.R."/>
            <person name="Qu J."/>
            <person name="Jiang H."/>
            <person name="Jhangiani S.N."/>
            <person name="Agravi P."/>
            <person name="Goodspeed R."/>
            <person name="Gross S."/>
            <person name="Mandapat C."/>
            <person name="Jackson L."/>
            <person name="Mathew T."/>
            <person name="Pu L."/>
            <person name="Thornton R."/>
            <person name="Saada N."/>
            <person name="Wilczek-Boney K.B."/>
            <person name="Lee S."/>
            <person name="Kovar C."/>
            <person name="Wu Y."/>
            <person name="Scherer S.E."/>
            <person name="Worley K.C."/>
            <person name="Muzny D.M."/>
            <person name="Gibbs R."/>
        </authorList>
    </citation>
    <scope>NUCLEOTIDE SEQUENCE</scope>
    <source>
        <strain evidence="5">Brora</strain>
    </source>
</reference>
<evidence type="ECO:0000256" key="3">
    <source>
        <dbReference type="SAM" id="MobiDB-lite"/>
    </source>
</evidence>
<feature type="compositionally biased region" description="Polar residues" evidence="3">
    <location>
        <begin position="638"/>
        <end position="650"/>
    </location>
</feature>
<feature type="region of interest" description="Disordered" evidence="3">
    <location>
        <begin position="506"/>
        <end position="658"/>
    </location>
</feature>
<dbReference type="Pfam" id="PF00415">
    <property type="entry name" value="RCC1"/>
    <property type="match status" value="4"/>
</dbReference>
<dbReference type="STRING" id="126957.T1IUG2"/>
<dbReference type="InterPro" id="IPR009091">
    <property type="entry name" value="RCC1/BLIP-II"/>
</dbReference>
<dbReference type="SUPFAM" id="SSF50985">
    <property type="entry name" value="RCC1/BLIP-II"/>
    <property type="match status" value="2"/>
</dbReference>
<feature type="repeat" description="RCC1" evidence="1">
    <location>
        <begin position="107"/>
        <end position="189"/>
    </location>
</feature>
<feature type="compositionally biased region" description="Basic and acidic residues" evidence="3">
    <location>
        <begin position="520"/>
        <end position="537"/>
    </location>
</feature>
<feature type="coiled-coil region" evidence="2">
    <location>
        <begin position="410"/>
        <end position="449"/>
    </location>
</feature>
<sequence>MSADDDPDIPESGAVFSFGKSNFADNVPSKFWIRNDPITEIACGDDHTAAITETGRVFMFGNNDLGQLGQGFPNCAIKPTCIKGLKHEKVVKIACGKNHTIALTESGNFYGFGCNKDGQLGEKHSKDVNEPVLITNSQFSIQQIVDGRLYVFGNYWTKNNDDSPLELKLSSSVGLIACGYLHLAFVTTNNKFYVIGPNERASLDISVDIEEQLEPIEGISEEISKLSCGGKHTAVVTAKGKLFTLGDGLYGQLGLGTRNLDALTPKLVSGLEHLKLTDVECGENHVAVISANGTLFVFGDGSHGKLGLDNENFSNQFWPAKVLNFKGYAVEKVSCGGHHTMVLARLRVPEEIELYGDEDVEPFRSTSVESNGDVVVSTARSRRHKNMSSYTSLPPLKFGGKQLANEILSVKEFEGKKNVENEENEKMESDELQNAMILEEEDEEEEEDDDNVSEIVNFTDISDKQPEGRGNLMETIESADETEENENIPDEIISFVNTQVNIVSVSNESKSDSSDEEPSVDVKGKSRNSEISTEKLPSRKSSFAFAQNEETESEEEESDQSEVEESQVTQEIANAISEKDLQEASNSKGNGEPLDENKQKKKRGKTVFNRMFSKSKSVDEKTENPKNSSEDNEKSNEGETNSTEIGTTPSKEPVPAISSSLLCLPTKKIKLTEENNENQSVTCTVM</sequence>
<dbReference type="eggNOG" id="KOG1426">
    <property type="taxonomic scope" value="Eukaryota"/>
</dbReference>